<keyword evidence="2" id="KW-1185">Reference proteome</keyword>
<accession>A0A834TYK6</accession>
<organism evidence="1 2">
    <name type="scientific">Senna tora</name>
    <dbReference type="NCBI Taxonomy" id="362788"/>
    <lineage>
        <taxon>Eukaryota</taxon>
        <taxon>Viridiplantae</taxon>
        <taxon>Streptophyta</taxon>
        <taxon>Embryophyta</taxon>
        <taxon>Tracheophyta</taxon>
        <taxon>Spermatophyta</taxon>
        <taxon>Magnoliopsida</taxon>
        <taxon>eudicotyledons</taxon>
        <taxon>Gunneridae</taxon>
        <taxon>Pentapetalae</taxon>
        <taxon>rosids</taxon>
        <taxon>fabids</taxon>
        <taxon>Fabales</taxon>
        <taxon>Fabaceae</taxon>
        <taxon>Caesalpinioideae</taxon>
        <taxon>Cassia clade</taxon>
        <taxon>Senna</taxon>
    </lineage>
</organism>
<evidence type="ECO:0000313" key="1">
    <source>
        <dbReference type="EMBL" id="KAF7829036.1"/>
    </source>
</evidence>
<gene>
    <name evidence="1" type="ORF">G2W53_020200</name>
</gene>
<comment type="caution">
    <text evidence="1">The sequence shown here is derived from an EMBL/GenBank/DDBJ whole genome shotgun (WGS) entry which is preliminary data.</text>
</comment>
<reference evidence="1" key="1">
    <citation type="submission" date="2020-09" db="EMBL/GenBank/DDBJ databases">
        <title>Genome-Enabled Discovery of Anthraquinone Biosynthesis in Senna tora.</title>
        <authorList>
            <person name="Kang S.-H."/>
            <person name="Pandey R.P."/>
            <person name="Lee C.-M."/>
            <person name="Sim J.-S."/>
            <person name="Jeong J.-T."/>
            <person name="Choi B.-S."/>
            <person name="Jung M."/>
            <person name="Ginzburg D."/>
            <person name="Zhao K."/>
            <person name="Won S.Y."/>
            <person name="Oh T.-J."/>
            <person name="Yu Y."/>
            <person name="Kim N.-H."/>
            <person name="Lee O.R."/>
            <person name="Lee T.-H."/>
            <person name="Bashyal P."/>
            <person name="Kim T.-S."/>
            <person name="Lee W.-H."/>
            <person name="Kawkins C."/>
            <person name="Kim C.-K."/>
            <person name="Kim J.S."/>
            <person name="Ahn B.O."/>
            <person name="Rhee S.Y."/>
            <person name="Sohng J.K."/>
        </authorList>
    </citation>
    <scope>NUCLEOTIDE SEQUENCE</scope>
    <source>
        <tissue evidence="1">Leaf</tissue>
    </source>
</reference>
<evidence type="ECO:0000313" key="2">
    <source>
        <dbReference type="Proteomes" id="UP000634136"/>
    </source>
</evidence>
<name>A0A834TYK6_9FABA</name>
<protein>
    <submittedName>
        <fullName evidence="1">Uncharacterized protein</fullName>
    </submittedName>
</protein>
<sequence>MGLRVRSSKYKRKIGEMGLKVEVPSII</sequence>
<dbReference type="AlphaFoldDB" id="A0A834TYK6"/>
<proteinExistence type="predicted"/>
<dbReference type="EMBL" id="JAAIUW010000006">
    <property type="protein sequence ID" value="KAF7829036.1"/>
    <property type="molecule type" value="Genomic_DNA"/>
</dbReference>
<dbReference type="Proteomes" id="UP000634136">
    <property type="component" value="Unassembled WGS sequence"/>
</dbReference>